<dbReference type="GO" id="GO:0008120">
    <property type="term" value="F:ceramide glucosyltransferase activity"/>
    <property type="evidence" value="ECO:0007669"/>
    <property type="project" value="UniProtKB-EC"/>
</dbReference>
<comment type="similarity">
    <text evidence="4">Belongs to the glycosyltransferase 2 family.</text>
</comment>
<dbReference type="InterPro" id="IPR029044">
    <property type="entry name" value="Nucleotide-diphossugar_trans"/>
</dbReference>
<comment type="pathway">
    <text evidence="3">Sphingolipid metabolism.</text>
</comment>
<dbReference type="OrthoDB" id="1483400at2759"/>
<evidence type="ECO:0000256" key="15">
    <source>
        <dbReference type="SAM" id="Phobius"/>
    </source>
</evidence>
<keyword evidence="17" id="KW-1185">Reference proteome</keyword>
<evidence type="ECO:0000256" key="1">
    <source>
        <dbReference type="ARBA" id="ARBA00004141"/>
    </source>
</evidence>
<evidence type="ECO:0000256" key="4">
    <source>
        <dbReference type="ARBA" id="ARBA00006739"/>
    </source>
</evidence>
<dbReference type="PANTHER" id="PTHR12726">
    <property type="entry name" value="CERAMIDE GLUCOSYLTRANSFERASE"/>
    <property type="match status" value="1"/>
</dbReference>
<evidence type="ECO:0000313" key="16">
    <source>
        <dbReference type="EMBL" id="KAH6893133.1"/>
    </source>
</evidence>
<dbReference type="GO" id="GO:0006679">
    <property type="term" value="P:glucosylceramide biosynthetic process"/>
    <property type="evidence" value="ECO:0007669"/>
    <property type="project" value="TreeGrafter"/>
</dbReference>
<comment type="subcellular location">
    <subcellularLocation>
        <location evidence="1">Membrane</location>
        <topology evidence="1">Multi-pass membrane protein</topology>
    </subcellularLocation>
</comment>
<evidence type="ECO:0000256" key="13">
    <source>
        <dbReference type="ARBA" id="ARBA00031543"/>
    </source>
</evidence>
<name>A0A9P8WBF7_9HYPO</name>
<sequence length="537" mass="59947">MPTFTETVAWVCLGWTGIVILVQTIGIRANLRNFKRPPPRPVSPGLRQNAPHVTIIRPVKGVEPHLYECIVSSFRQEYPVDKFSIRLCVEDQTDPAYPILQQIVEEFPAIDARVLVESEDPALNGLDGYGDKLGPNPKIRNLSRAYREAKGDIIWIADCNVWVSSGGLGRMVDKLMGYGMGGSSSPPYKFVHQMPIVVDTIDYSSQQLGDRQTLLASTSEDGAGDLAYTSTSGGLAKVWEEGGGRLDEMYMATTHAKFYGAINTVGIAPCIVGKSNMFRKSQLDQITNPLENPNLPKDDDRPTGVDFFSYNICEDHLIGELFWNSKIPGYRNHGIVWADLVVQPMSGMSVSAYVARRARWLRARKLTVISATLVEPGVEAFLCCAYFAFATTNLAWFKETFGLPQTWGAMGLVWAGAATTWMLADWYMFRRLHSGLSAVPDANTPSFAKGSSNQGGIPARAFIEWFPAWVGREALALPIWVWAVLLGRTVYWRGKAFRVRWDQTVYEVTEDHGRRRGRIARTPEIERAASRNKRRVD</sequence>
<evidence type="ECO:0000256" key="9">
    <source>
        <dbReference type="ARBA" id="ARBA00022692"/>
    </source>
</evidence>
<evidence type="ECO:0000256" key="12">
    <source>
        <dbReference type="ARBA" id="ARBA00031017"/>
    </source>
</evidence>
<dbReference type="EMBL" id="JAGPYM010000006">
    <property type="protein sequence ID" value="KAH6893133.1"/>
    <property type="molecule type" value="Genomic_DNA"/>
</dbReference>
<comment type="pathway">
    <text evidence="2">Lipid metabolism; sphingolipid metabolism.</text>
</comment>
<evidence type="ECO:0000256" key="2">
    <source>
        <dbReference type="ARBA" id="ARBA00004760"/>
    </source>
</evidence>
<dbReference type="AlphaFoldDB" id="A0A9P8WBF7"/>
<keyword evidence="9 15" id="KW-0812">Transmembrane</keyword>
<evidence type="ECO:0000256" key="7">
    <source>
        <dbReference type="ARBA" id="ARBA00022676"/>
    </source>
</evidence>
<evidence type="ECO:0000256" key="8">
    <source>
        <dbReference type="ARBA" id="ARBA00022679"/>
    </source>
</evidence>
<keyword evidence="10 15" id="KW-1133">Transmembrane helix</keyword>
<keyword evidence="11 15" id="KW-0472">Membrane</keyword>
<dbReference type="GO" id="GO:0016020">
    <property type="term" value="C:membrane"/>
    <property type="evidence" value="ECO:0007669"/>
    <property type="project" value="UniProtKB-SubCell"/>
</dbReference>
<dbReference type="PANTHER" id="PTHR12726:SF0">
    <property type="entry name" value="CERAMIDE GLUCOSYLTRANSFERASE"/>
    <property type="match status" value="1"/>
</dbReference>
<feature type="transmembrane region" description="Helical" evidence="15">
    <location>
        <begin position="7"/>
        <end position="27"/>
    </location>
</feature>
<feature type="transmembrane region" description="Helical" evidence="15">
    <location>
        <begin position="366"/>
        <end position="389"/>
    </location>
</feature>
<dbReference type="InterPro" id="IPR025993">
    <property type="entry name" value="Ceramide_glucosylTrfase"/>
</dbReference>
<keyword evidence="8" id="KW-0808">Transferase</keyword>
<dbReference type="EC" id="2.4.1.80" evidence="5"/>
<dbReference type="Gene3D" id="3.90.550.10">
    <property type="entry name" value="Spore Coat Polysaccharide Biosynthesis Protein SpsA, Chain A"/>
    <property type="match status" value="1"/>
</dbReference>
<accession>A0A9P8WBF7</accession>
<organism evidence="16 17">
    <name type="scientific">Thelonectria olida</name>
    <dbReference type="NCBI Taxonomy" id="1576542"/>
    <lineage>
        <taxon>Eukaryota</taxon>
        <taxon>Fungi</taxon>
        <taxon>Dikarya</taxon>
        <taxon>Ascomycota</taxon>
        <taxon>Pezizomycotina</taxon>
        <taxon>Sordariomycetes</taxon>
        <taxon>Hypocreomycetidae</taxon>
        <taxon>Hypocreales</taxon>
        <taxon>Nectriaceae</taxon>
        <taxon>Thelonectria</taxon>
    </lineage>
</organism>
<proteinExistence type="inferred from homology"/>
<dbReference type="SUPFAM" id="SSF53448">
    <property type="entry name" value="Nucleotide-diphospho-sugar transferases"/>
    <property type="match status" value="1"/>
</dbReference>
<comment type="caution">
    <text evidence="16">The sequence shown here is derived from an EMBL/GenBank/DDBJ whole genome shotgun (WGS) entry which is preliminary data.</text>
</comment>
<protein>
    <recommendedName>
        <fullName evidence="6">Ceramide glucosyltransferase</fullName>
        <ecNumber evidence="5">2.4.1.80</ecNumber>
    </recommendedName>
    <alternativeName>
        <fullName evidence="13">Glucosylceramide synthase</fullName>
    </alternativeName>
    <alternativeName>
        <fullName evidence="14">UDP-glucose ceramide glucosyltransferase</fullName>
    </alternativeName>
    <alternativeName>
        <fullName evidence="12">UDP-glucose:N-acylsphingosine D-glucosyltransferase</fullName>
    </alternativeName>
</protein>
<keyword evidence="7" id="KW-0328">Glycosyltransferase</keyword>
<evidence type="ECO:0000256" key="14">
    <source>
        <dbReference type="ARBA" id="ARBA00032575"/>
    </source>
</evidence>
<evidence type="ECO:0000256" key="3">
    <source>
        <dbReference type="ARBA" id="ARBA00004991"/>
    </source>
</evidence>
<dbReference type="Pfam" id="PF13506">
    <property type="entry name" value="Glyco_transf_21"/>
    <property type="match status" value="1"/>
</dbReference>
<gene>
    <name evidence="16" type="ORF">B0T10DRAFT_266646</name>
</gene>
<reference evidence="16 17" key="1">
    <citation type="journal article" date="2021" name="Nat. Commun.">
        <title>Genetic determinants of endophytism in the Arabidopsis root mycobiome.</title>
        <authorList>
            <person name="Mesny F."/>
            <person name="Miyauchi S."/>
            <person name="Thiergart T."/>
            <person name="Pickel B."/>
            <person name="Atanasova L."/>
            <person name="Karlsson M."/>
            <person name="Huettel B."/>
            <person name="Barry K.W."/>
            <person name="Haridas S."/>
            <person name="Chen C."/>
            <person name="Bauer D."/>
            <person name="Andreopoulos W."/>
            <person name="Pangilinan J."/>
            <person name="LaButti K."/>
            <person name="Riley R."/>
            <person name="Lipzen A."/>
            <person name="Clum A."/>
            <person name="Drula E."/>
            <person name="Henrissat B."/>
            <person name="Kohler A."/>
            <person name="Grigoriev I.V."/>
            <person name="Martin F.M."/>
            <person name="Hacquard S."/>
        </authorList>
    </citation>
    <scope>NUCLEOTIDE SEQUENCE [LARGE SCALE GENOMIC DNA]</scope>
    <source>
        <strain evidence="16 17">MPI-CAGE-CH-0241</strain>
    </source>
</reference>
<feature type="transmembrane region" description="Helical" evidence="15">
    <location>
        <begin position="409"/>
        <end position="429"/>
    </location>
</feature>
<evidence type="ECO:0000256" key="5">
    <source>
        <dbReference type="ARBA" id="ARBA00012699"/>
    </source>
</evidence>
<evidence type="ECO:0000256" key="10">
    <source>
        <dbReference type="ARBA" id="ARBA00022989"/>
    </source>
</evidence>
<evidence type="ECO:0000313" key="17">
    <source>
        <dbReference type="Proteomes" id="UP000777438"/>
    </source>
</evidence>
<evidence type="ECO:0000256" key="6">
    <source>
        <dbReference type="ARBA" id="ARBA00019988"/>
    </source>
</evidence>
<evidence type="ECO:0000256" key="11">
    <source>
        <dbReference type="ARBA" id="ARBA00023136"/>
    </source>
</evidence>
<dbReference type="Proteomes" id="UP000777438">
    <property type="component" value="Unassembled WGS sequence"/>
</dbReference>